<dbReference type="InParanoid" id="A0A2P5I4R1"/>
<accession>A0A2P5I4R1</accession>
<sequence length="688" mass="77114">MAPPDNHTWGAHNVQPGAPLSNVDDNAKIFQKFLNDTVPVPYKVNKKCAAQPRVEGGLPPHLLNKQEDTHDCDNPGTPRAAMPDSRSYGRVSDRQPTESAESAWSPRPVAGDGRDPPASVNMPQWEENSRAQQMVIRDRKISTTAYGQPRATLSPVDNPNSSLHPALQLALANQTRIRKAPTPVANPNDAWVEVYRSGRGIRPMKTLPQEKKQPSHRAPDSHKEKWRSNQNSGWGSQSLPASDASVKYGSNDTNLSFHSDQSKGGAPSRDARGSIADELDIVPKADGTGWVNKNYWKHQDYGLGSDNGSSQDSFEKGWQSSYCHDWVRSLPERPPPLVAIPRDDKETHWECDINTKDGVFLSPVEYPQTTVNSQDPGTREELVRRLTSTAELKVTMEGEKLRKRAEKRQQREEARGEIPRGPGWRRVTSSTPMDRPDAPGRSPHGLGQPPVQKSSALVETRQADPRSPRIACYLRPLERDDLPQIVDIYNWEVKHGRQALDVQPLTLRDIQRLFADCEAAGTPFIVAVDDTSPIVSTFHEKEHALVRYRRPNQQNGQSRTYGDSQATPWTARPPAKILGFGLITLPSAGLAGKMDSSFGSWYEWFQPDDSKACAEAGYNTRTYSRVFVEVASFKGDPDFNWRKKLLQEFNFLYVNTTDQTRKVINGEWFDNTVWQHDCGEPGNIHQYN</sequence>
<protein>
    <recommendedName>
        <fullName evidence="4">N-acetyltransferase domain-containing protein</fullName>
    </recommendedName>
</protein>
<proteinExistence type="predicted"/>
<evidence type="ECO:0000313" key="3">
    <source>
        <dbReference type="Proteomes" id="UP000094444"/>
    </source>
</evidence>
<feature type="compositionally biased region" description="Basic and acidic residues" evidence="1">
    <location>
        <begin position="407"/>
        <end position="418"/>
    </location>
</feature>
<dbReference type="Proteomes" id="UP000094444">
    <property type="component" value="Unassembled WGS sequence"/>
</dbReference>
<evidence type="ECO:0000256" key="1">
    <source>
        <dbReference type="SAM" id="MobiDB-lite"/>
    </source>
</evidence>
<keyword evidence="3" id="KW-1185">Reference proteome</keyword>
<feature type="compositionally biased region" description="Basic and acidic residues" evidence="1">
    <location>
        <begin position="64"/>
        <end position="73"/>
    </location>
</feature>
<evidence type="ECO:0008006" key="4">
    <source>
        <dbReference type="Google" id="ProtNLM"/>
    </source>
</evidence>
<dbReference type="Gene3D" id="3.40.630.30">
    <property type="match status" value="1"/>
</dbReference>
<feature type="region of interest" description="Disordered" evidence="1">
    <location>
        <begin position="50"/>
        <end position="132"/>
    </location>
</feature>
<reference evidence="2" key="1">
    <citation type="submission" date="2017-09" db="EMBL/GenBank/DDBJ databases">
        <title>Polyketide synthases of a Diaporthe helianthi virulent isolate.</title>
        <authorList>
            <person name="Baroncelli R."/>
        </authorList>
    </citation>
    <scope>NUCLEOTIDE SEQUENCE [LARGE SCALE GENOMIC DNA]</scope>
    <source>
        <strain evidence="2">7/96</strain>
    </source>
</reference>
<comment type="caution">
    <text evidence="2">The sequence shown here is derived from an EMBL/GenBank/DDBJ whole genome shotgun (WGS) entry which is preliminary data.</text>
</comment>
<dbReference type="AlphaFoldDB" id="A0A2P5I4R1"/>
<feature type="region of interest" description="Disordered" evidence="1">
    <location>
        <begin position="400"/>
        <end position="465"/>
    </location>
</feature>
<feature type="compositionally biased region" description="Polar residues" evidence="1">
    <location>
        <begin position="248"/>
        <end position="259"/>
    </location>
</feature>
<feature type="compositionally biased region" description="Basic and acidic residues" evidence="1">
    <location>
        <begin position="208"/>
        <end position="227"/>
    </location>
</feature>
<feature type="region of interest" description="Disordered" evidence="1">
    <location>
        <begin position="1"/>
        <end position="23"/>
    </location>
</feature>
<dbReference type="OrthoDB" id="2129362at2759"/>
<feature type="region of interest" description="Disordered" evidence="1">
    <location>
        <begin position="202"/>
        <end position="272"/>
    </location>
</feature>
<name>A0A2P5I4R1_DIAHE</name>
<organism evidence="2 3">
    <name type="scientific">Diaporthe helianthi</name>
    <dbReference type="NCBI Taxonomy" id="158607"/>
    <lineage>
        <taxon>Eukaryota</taxon>
        <taxon>Fungi</taxon>
        <taxon>Dikarya</taxon>
        <taxon>Ascomycota</taxon>
        <taxon>Pezizomycotina</taxon>
        <taxon>Sordariomycetes</taxon>
        <taxon>Sordariomycetidae</taxon>
        <taxon>Diaporthales</taxon>
        <taxon>Diaporthaceae</taxon>
        <taxon>Diaporthe</taxon>
    </lineage>
</organism>
<feature type="compositionally biased region" description="Polar residues" evidence="1">
    <location>
        <begin position="228"/>
        <end position="240"/>
    </location>
</feature>
<evidence type="ECO:0000313" key="2">
    <source>
        <dbReference type="EMBL" id="POS77517.1"/>
    </source>
</evidence>
<dbReference type="EMBL" id="MAVT02000263">
    <property type="protein sequence ID" value="POS77517.1"/>
    <property type="molecule type" value="Genomic_DNA"/>
</dbReference>
<gene>
    <name evidence="2" type="ORF">DHEL01_v204095</name>
</gene>